<dbReference type="Proteomes" id="UP000294802">
    <property type="component" value="Unassembled WGS sequence"/>
</dbReference>
<dbReference type="SFLD" id="SFLDG01140">
    <property type="entry name" value="C2.B:_Phosphomannomutase_and_P"/>
    <property type="match status" value="1"/>
</dbReference>
<dbReference type="GO" id="GO:0000287">
    <property type="term" value="F:magnesium ion binding"/>
    <property type="evidence" value="ECO:0007669"/>
    <property type="project" value="TreeGrafter"/>
</dbReference>
<dbReference type="GO" id="GO:0005829">
    <property type="term" value="C:cytosol"/>
    <property type="evidence" value="ECO:0007669"/>
    <property type="project" value="TreeGrafter"/>
</dbReference>
<dbReference type="InterPro" id="IPR036412">
    <property type="entry name" value="HAD-like_sf"/>
</dbReference>
<dbReference type="InterPro" id="IPR000150">
    <property type="entry name" value="Cof"/>
</dbReference>
<dbReference type="NCBIfam" id="TIGR01484">
    <property type="entry name" value="HAD-SF-IIB"/>
    <property type="match status" value="1"/>
</dbReference>
<dbReference type="PANTHER" id="PTHR10000">
    <property type="entry name" value="PHOSPHOSERINE PHOSPHATASE"/>
    <property type="match status" value="1"/>
</dbReference>
<dbReference type="GO" id="GO:0016791">
    <property type="term" value="F:phosphatase activity"/>
    <property type="evidence" value="ECO:0007669"/>
    <property type="project" value="TreeGrafter"/>
</dbReference>
<dbReference type="PANTHER" id="PTHR10000:SF8">
    <property type="entry name" value="HAD SUPERFAMILY HYDROLASE-LIKE, TYPE 3"/>
    <property type="match status" value="1"/>
</dbReference>
<dbReference type="Pfam" id="PF08282">
    <property type="entry name" value="Hydrolase_3"/>
    <property type="match status" value="1"/>
</dbReference>
<protein>
    <submittedName>
        <fullName evidence="1">HAD family phosphatase</fullName>
    </submittedName>
</protein>
<keyword evidence="2" id="KW-1185">Reference proteome</keyword>
<dbReference type="OrthoDB" id="9790031at2"/>
<dbReference type="InterPro" id="IPR006379">
    <property type="entry name" value="HAD-SF_hydro_IIB"/>
</dbReference>
<dbReference type="SFLD" id="SFLDS00003">
    <property type="entry name" value="Haloacid_Dehalogenase"/>
    <property type="match status" value="1"/>
</dbReference>
<evidence type="ECO:0000313" key="2">
    <source>
        <dbReference type="Proteomes" id="UP000294802"/>
    </source>
</evidence>
<dbReference type="Gene3D" id="3.40.50.1000">
    <property type="entry name" value="HAD superfamily/HAD-like"/>
    <property type="match status" value="1"/>
</dbReference>
<evidence type="ECO:0000313" key="1">
    <source>
        <dbReference type="EMBL" id="TDM05270.1"/>
    </source>
</evidence>
<sequence length="270" mass="30373">MDYKLVVLDMDDTLMTSDNMMSERTKDALIEIQKHGVKVVLASGRPTDGMVITAKQLELDKNRSHILSYNGARIFEMADFKMVKETSLSKEQFDMCYDYCKSKGFFVLTYVDETIVYEGEHPYMNVEHELTGLPMQQVASLKDFVQHSVPKLMGIDYEEQISKANKELGGNYGQDIHVTTSKPFFLEFMAEDVSKGRALHELVKNLGIARESIIAFGDSNNDKDMIEYAGLGVAMGNANDTIKNAADIIAKDHNNDGIADVLEEYILNKK</sequence>
<dbReference type="NCBIfam" id="TIGR00099">
    <property type="entry name" value="Cof-subfamily"/>
    <property type="match status" value="1"/>
</dbReference>
<proteinExistence type="predicted"/>
<gene>
    <name evidence="1" type="ORF">ERX29_10190</name>
</gene>
<dbReference type="SUPFAM" id="SSF56784">
    <property type="entry name" value="HAD-like"/>
    <property type="match status" value="1"/>
</dbReference>
<dbReference type="Gene3D" id="3.30.1240.10">
    <property type="match status" value="1"/>
</dbReference>
<organism evidence="1 2">
    <name type="scientific">Macrococcus lamae</name>
    <dbReference type="NCBI Taxonomy" id="198484"/>
    <lineage>
        <taxon>Bacteria</taxon>
        <taxon>Bacillati</taxon>
        <taxon>Bacillota</taxon>
        <taxon>Bacilli</taxon>
        <taxon>Bacillales</taxon>
        <taxon>Staphylococcaceae</taxon>
        <taxon>Macrococcus</taxon>
    </lineage>
</organism>
<dbReference type="PROSITE" id="PS01229">
    <property type="entry name" value="COF_2"/>
    <property type="match status" value="1"/>
</dbReference>
<dbReference type="AlphaFoldDB" id="A0A4R6BSA8"/>
<comment type="caution">
    <text evidence="1">The sequence shown here is derived from an EMBL/GenBank/DDBJ whole genome shotgun (WGS) entry which is preliminary data.</text>
</comment>
<dbReference type="InterPro" id="IPR023214">
    <property type="entry name" value="HAD_sf"/>
</dbReference>
<dbReference type="CDD" id="cd07516">
    <property type="entry name" value="HAD_Pase"/>
    <property type="match status" value="1"/>
</dbReference>
<dbReference type="EMBL" id="SCWB01000021">
    <property type="protein sequence ID" value="TDM05270.1"/>
    <property type="molecule type" value="Genomic_DNA"/>
</dbReference>
<name>A0A4R6BSA8_9STAP</name>
<dbReference type="RefSeq" id="WP_133444568.1">
    <property type="nucleotide sequence ID" value="NZ_SCWB01000021.1"/>
</dbReference>
<reference evidence="1 2" key="1">
    <citation type="submission" date="2019-01" db="EMBL/GenBank/DDBJ databases">
        <title>Draft genome sequences of the type strains of six Macrococcus species.</title>
        <authorList>
            <person name="Mazhar S."/>
            <person name="Altermann E."/>
            <person name="Hill C."/>
            <person name="Mcauliffe O."/>
        </authorList>
    </citation>
    <scope>NUCLEOTIDE SEQUENCE [LARGE SCALE GENOMIC DNA]</scope>
    <source>
        <strain evidence="1 2">CCM4815</strain>
    </source>
</reference>
<accession>A0A4R6BSA8</accession>